<feature type="compositionally biased region" description="Pro residues" evidence="2">
    <location>
        <begin position="359"/>
        <end position="368"/>
    </location>
</feature>
<gene>
    <name evidence="3" type="ORF">NCGR_LOCUS29190</name>
</gene>
<comment type="caution">
    <text evidence="3">The sequence shown here is derived from an EMBL/GenBank/DDBJ whole genome shotgun (WGS) entry which is preliminary data.</text>
</comment>
<name>A0A811PMN9_9POAL</name>
<proteinExistence type="predicted"/>
<organism evidence="3 4">
    <name type="scientific">Miscanthus lutarioriparius</name>
    <dbReference type="NCBI Taxonomy" id="422564"/>
    <lineage>
        <taxon>Eukaryota</taxon>
        <taxon>Viridiplantae</taxon>
        <taxon>Streptophyta</taxon>
        <taxon>Embryophyta</taxon>
        <taxon>Tracheophyta</taxon>
        <taxon>Spermatophyta</taxon>
        <taxon>Magnoliopsida</taxon>
        <taxon>Liliopsida</taxon>
        <taxon>Poales</taxon>
        <taxon>Poaceae</taxon>
        <taxon>PACMAD clade</taxon>
        <taxon>Panicoideae</taxon>
        <taxon>Andropogonodae</taxon>
        <taxon>Andropogoneae</taxon>
        <taxon>Saccharinae</taxon>
        <taxon>Miscanthus</taxon>
    </lineage>
</organism>
<feature type="coiled-coil region" evidence="1">
    <location>
        <begin position="190"/>
        <end position="217"/>
    </location>
</feature>
<evidence type="ECO:0000256" key="1">
    <source>
        <dbReference type="SAM" id="Coils"/>
    </source>
</evidence>
<evidence type="ECO:0000313" key="4">
    <source>
        <dbReference type="Proteomes" id="UP000604825"/>
    </source>
</evidence>
<feature type="region of interest" description="Disordered" evidence="2">
    <location>
        <begin position="344"/>
        <end position="368"/>
    </location>
</feature>
<evidence type="ECO:0000313" key="3">
    <source>
        <dbReference type="EMBL" id="CAD6244531.1"/>
    </source>
</evidence>
<evidence type="ECO:0000256" key="2">
    <source>
        <dbReference type="SAM" id="MobiDB-lite"/>
    </source>
</evidence>
<keyword evidence="1" id="KW-0175">Coiled coil</keyword>
<reference evidence="3" key="1">
    <citation type="submission" date="2020-10" db="EMBL/GenBank/DDBJ databases">
        <authorList>
            <person name="Han B."/>
            <person name="Lu T."/>
            <person name="Zhao Q."/>
            <person name="Huang X."/>
            <person name="Zhao Y."/>
        </authorList>
    </citation>
    <scope>NUCLEOTIDE SEQUENCE</scope>
</reference>
<keyword evidence="4" id="KW-1185">Reference proteome</keyword>
<dbReference type="Proteomes" id="UP000604825">
    <property type="component" value="Unassembled WGS sequence"/>
</dbReference>
<protein>
    <submittedName>
        <fullName evidence="3">Uncharacterized protein</fullName>
    </submittedName>
</protein>
<sequence>MAPVVELPMDGLAYRGFTMILYDVLDSLGVPTEEIEYVCRGEPRPDGFKGHIMVHLKVPASEFIPVLRAFKTLEVENSIASCVQSVSRTALRSVMRDAHDYLKTGPYRLLPTALDLNRFSEPQITAIDRAACDEDRYIMDVEMQNRRYRDLLFHCDEEFLKVERKVEEMVGKLEERMGYDRMKTFYETCEKSLREEITNLKDKVLECEDRIERQRLTLREFHEKEKHRGIKKLALEARCNTMEKLAVEAAVTTTYNMHHLDKVNRISQAWINADRKRVQEIRKVQDVLLPGMRKKLCRQPFHVEATKLNFKACPTEGYSEVLRTEMLDYALTYVARIHRSDDELRAMEGTPEASTSGPSAPPVTPRQE</sequence>
<dbReference type="AlphaFoldDB" id="A0A811PMN9"/>
<dbReference type="EMBL" id="CAJGYO010000007">
    <property type="protein sequence ID" value="CAD6244531.1"/>
    <property type="molecule type" value="Genomic_DNA"/>
</dbReference>
<accession>A0A811PMN9</accession>